<dbReference type="SUPFAM" id="SSF81665">
    <property type="entry name" value="Calcium ATPase, transmembrane domain M"/>
    <property type="match status" value="1"/>
</dbReference>
<protein>
    <submittedName>
        <fullName evidence="14">HAD-IC family P-type ATPase</fullName>
    </submittedName>
</protein>
<dbReference type="EMBL" id="JACEFB010000004">
    <property type="protein sequence ID" value="MBA2226172.1"/>
    <property type="molecule type" value="Genomic_DNA"/>
</dbReference>
<dbReference type="SMART" id="SM00831">
    <property type="entry name" value="Cation_ATPase_N"/>
    <property type="match status" value="1"/>
</dbReference>
<dbReference type="GO" id="GO:0005524">
    <property type="term" value="F:ATP binding"/>
    <property type="evidence" value="ECO:0007669"/>
    <property type="project" value="UniProtKB-KW"/>
</dbReference>
<keyword evidence="9 12" id="KW-1133">Transmembrane helix</keyword>
<dbReference type="SUPFAM" id="SSF81653">
    <property type="entry name" value="Calcium ATPase, transduction domain A"/>
    <property type="match status" value="1"/>
</dbReference>
<dbReference type="Gene3D" id="3.40.1110.10">
    <property type="entry name" value="Calcium-transporting ATPase, cytoplasmic domain N"/>
    <property type="match status" value="1"/>
</dbReference>
<keyword evidence="5" id="KW-0547">Nucleotide-binding</keyword>
<dbReference type="Proteomes" id="UP000542342">
    <property type="component" value="Unassembled WGS sequence"/>
</dbReference>
<keyword evidence="3" id="KW-0597">Phosphoprotein</keyword>
<feature type="transmembrane region" description="Helical" evidence="12">
    <location>
        <begin position="113"/>
        <end position="129"/>
    </location>
</feature>
<dbReference type="GO" id="GO:1990573">
    <property type="term" value="P:potassium ion import across plasma membrane"/>
    <property type="evidence" value="ECO:0007669"/>
    <property type="project" value="TreeGrafter"/>
</dbReference>
<dbReference type="SFLD" id="SFLDF00027">
    <property type="entry name" value="p-type_atpase"/>
    <property type="match status" value="1"/>
</dbReference>
<evidence type="ECO:0000256" key="9">
    <source>
        <dbReference type="ARBA" id="ARBA00022989"/>
    </source>
</evidence>
<evidence type="ECO:0000313" key="15">
    <source>
        <dbReference type="Proteomes" id="UP000542342"/>
    </source>
</evidence>
<feature type="transmembrane region" description="Helical" evidence="12">
    <location>
        <begin position="818"/>
        <end position="841"/>
    </location>
</feature>
<feature type="transmembrane region" description="Helical" evidence="12">
    <location>
        <begin position="276"/>
        <end position="297"/>
    </location>
</feature>
<dbReference type="InterPro" id="IPR059000">
    <property type="entry name" value="ATPase_P-type_domA"/>
</dbReference>
<keyword evidence="10 12" id="KW-0472">Membrane</keyword>
<dbReference type="PRINTS" id="PR00120">
    <property type="entry name" value="HATPASE"/>
</dbReference>
<dbReference type="GO" id="GO:0006883">
    <property type="term" value="P:intracellular sodium ion homeostasis"/>
    <property type="evidence" value="ECO:0007669"/>
    <property type="project" value="TreeGrafter"/>
</dbReference>
<dbReference type="GO" id="GO:0030007">
    <property type="term" value="P:intracellular potassium ion homeostasis"/>
    <property type="evidence" value="ECO:0007669"/>
    <property type="project" value="TreeGrafter"/>
</dbReference>
<feature type="region of interest" description="Disordered" evidence="11">
    <location>
        <begin position="1"/>
        <end position="29"/>
    </location>
</feature>
<dbReference type="GO" id="GO:0005886">
    <property type="term" value="C:plasma membrane"/>
    <property type="evidence" value="ECO:0007669"/>
    <property type="project" value="TreeGrafter"/>
</dbReference>
<dbReference type="FunFam" id="3.40.50.1000:FF:000028">
    <property type="entry name" value="Calcium-transporting P-type ATPase, putative"/>
    <property type="match status" value="1"/>
</dbReference>
<dbReference type="InterPro" id="IPR004014">
    <property type="entry name" value="ATPase_P-typ_cation-transptr_N"/>
</dbReference>
<dbReference type="InterPro" id="IPR044492">
    <property type="entry name" value="P_typ_ATPase_HD_dom"/>
</dbReference>
<dbReference type="PRINTS" id="PR00119">
    <property type="entry name" value="CATATPASE"/>
</dbReference>
<evidence type="ECO:0000256" key="7">
    <source>
        <dbReference type="ARBA" id="ARBA00022842"/>
    </source>
</evidence>
<evidence type="ECO:0000259" key="13">
    <source>
        <dbReference type="SMART" id="SM00831"/>
    </source>
</evidence>
<comment type="caution">
    <text evidence="14">The sequence shown here is derived from an EMBL/GenBank/DDBJ whole genome shotgun (WGS) entry which is preliminary data.</text>
</comment>
<dbReference type="GO" id="GO:0036376">
    <property type="term" value="P:sodium ion export across plasma membrane"/>
    <property type="evidence" value="ECO:0007669"/>
    <property type="project" value="TreeGrafter"/>
</dbReference>
<dbReference type="Gene3D" id="1.20.1110.10">
    <property type="entry name" value="Calcium-transporting ATPase, transmembrane domain"/>
    <property type="match status" value="1"/>
</dbReference>
<dbReference type="FunFam" id="2.70.150.10:FF:000160">
    <property type="entry name" value="Sarcoplasmic/endoplasmic reticulum calcium ATPase 1"/>
    <property type="match status" value="1"/>
</dbReference>
<dbReference type="GO" id="GO:0005391">
    <property type="term" value="F:P-type sodium:potassium-exchanging transporter activity"/>
    <property type="evidence" value="ECO:0007669"/>
    <property type="project" value="TreeGrafter"/>
</dbReference>
<dbReference type="GO" id="GO:0012505">
    <property type="term" value="C:endomembrane system"/>
    <property type="evidence" value="ECO:0007669"/>
    <property type="project" value="UniProtKB-SubCell"/>
</dbReference>
<organism evidence="14 15">
    <name type="scientific">Thermogemmata fonticola</name>
    <dbReference type="NCBI Taxonomy" id="2755323"/>
    <lineage>
        <taxon>Bacteria</taxon>
        <taxon>Pseudomonadati</taxon>
        <taxon>Planctomycetota</taxon>
        <taxon>Planctomycetia</taxon>
        <taxon>Gemmatales</taxon>
        <taxon>Gemmataceae</taxon>
        <taxon>Thermogemmata</taxon>
    </lineage>
</organism>
<dbReference type="SFLD" id="SFLDS00003">
    <property type="entry name" value="Haloacid_Dehalogenase"/>
    <property type="match status" value="1"/>
</dbReference>
<evidence type="ECO:0000256" key="8">
    <source>
        <dbReference type="ARBA" id="ARBA00022967"/>
    </source>
</evidence>
<dbReference type="InterPro" id="IPR023214">
    <property type="entry name" value="HAD_sf"/>
</dbReference>
<dbReference type="InterPro" id="IPR006068">
    <property type="entry name" value="ATPase_P-typ_cation-transptr_C"/>
</dbReference>
<proteinExistence type="inferred from homology"/>
<keyword evidence="7" id="KW-0460">Magnesium</keyword>
<evidence type="ECO:0000256" key="5">
    <source>
        <dbReference type="ARBA" id="ARBA00022741"/>
    </source>
</evidence>
<dbReference type="AlphaFoldDB" id="A0A7V8VDT0"/>
<evidence type="ECO:0000256" key="6">
    <source>
        <dbReference type="ARBA" id="ARBA00022840"/>
    </source>
</evidence>
<dbReference type="Pfam" id="PF13246">
    <property type="entry name" value="Cation_ATPase"/>
    <property type="match status" value="1"/>
</dbReference>
<reference evidence="14 15" key="1">
    <citation type="submission" date="2020-07" db="EMBL/GenBank/DDBJ databases">
        <title>Thermogemmata thermophila gen. nov., sp. nov., a novel moderate thermophilic planctomycete from a Kamchatka hot spring.</title>
        <authorList>
            <person name="Elcheninov A.G."/>
            <person name="Podosokorskaya O.A."/>
            <person name="Kovaleva O.L."/>
            <person name="Novikov A."/>
            <person name="Bonch-Osmolovskaya E.A."/>
            <person name="Toshchakov S.V."/>
            <person name="Kublanov I.V."/>
        </authorList>
    </citation>
    <scope>NUCLEOTIDE SEQUENCE [LARGE SCALE GENOMIC DNA]</scope>
    <source>
        <strain evidence="14 15">2918</strain>
    </source>
</reference>
<dbReference type="GO" id="GO:1902600">
    <property type="term" value="P:proton transmembrane transport"/>
    <property type="evidence" value="ECO:0007669"/>
    <property type="project" value="TreeGrafter"/>
</dbReference>
<dbReference type="InterPro" id="IPR023299">
    <property type="entry name" value="ATPase_P-typ_cyto_dom_N"/>
</dbReference>
<evidence type="ECO:0000256" key="2">
    <source>
        <dbReference type="ARBA" id="ARBA00005675"/>
    </source>
</evidence>
<dbReference type="GO" id="GO:0016887">
    <property type="term" value="F:ATP hydrolysis activity"/>
    <property type="evidence" value="ECO:0007669"/>
    <property type="project" value="InterPro"/>
</dbReference>
<keyword evidence="4 12" id="KW-0812">Transmembrane</keyword>
<evidence type="ECO:0000256" key="12">
    <source>
        <dbReference type="SAM" id="Phobius"/>
    </source>
</evidence>
<evidence type="ECO:0000256" key="4">
    <source>
        <dbReference type="ARBA" id="ARBA00022692"/>
    </source>
</evidence>
<comment type="subcellular location">
    <subcellularLocation>
        <location evidence="1">Endomembrane system</location>
        <topology evidence="1">Multi-pass membrane protein</topology>
    </subcellularLocation>
</comment>
<feature type="transmembrane region" description="Helical" evidence="12">
    <location>
        <begin position="303"/>
        <end position="328"/>
    </location>
</feature>
<keyword evidence="6" id="KW-0067">ATP-binding</keyword>
<dbReference type="PANTHER" id="PTHR43294">
    <property type="entry name" value="SODIUM/POTASSIUM-TRANSPORTING ATPASE SUBUNIT ALPHA"/>
    <property type="match status" value="1"/>
</dbReference>
<feature type="transmembrane region" description="Helical" evidence="12">
    <location>
        <begin position="884"/>
        <end position="906"/>
    </location>
</feature>
<dbReference type="Pfam" id="PF00690">
    <property type="entry name" value="Cation_ATPase_N"/>
    <property type="match status" value="1"/>
</dbReference>
<feature type="transmembrane region" description="Helical" evidence="12">
    <location>
        <begin position="777"/>
        <end position="798"/>
    </location>
</feature>
<dbReference type="SUPFAM" id="SSF81660">
    <property type="entry name" value="Metal cation-transporting ATPase, ATP-binding domain N"/>
    <property type="match status" value="1"/>
</dbReference>
<dbReference type="InterPro" id="IPR036412">
    <property type="entry name" value="HAD-like_sf"/>
</dbReference>
<dbReference type="NCBIfam" id="TIGR01494">
    <property type="entry name" value="ATPase_P-type"/>
    <property type="match status" value="2"/>
</dbReference>
<keyword evidence="8" id="KW-1278">Translocase</keyword>
<feature type="compositionally biased region" description="Low complexity" evidence="11">
    <location>
        <begin position="14"/>
        <end position="28"/>
    </location>
</feature>
<dbReference type="Pfam" id="PF00122">
    <property type="entry name" value="E1-E2_ATPase"/>
    <property type="match status" value="1"/>
</dbReference>
<dbReference type="InterPro" id="IPR008250">
    <property type="entry name" value="ATPase_P-typ_transduc_dom_A_sf"/>
</dbReference>
<keyword evidence="15" id="KW-1185">Reference proteome</keyword>
<feature type="transmembrane region" description="Helical" evidence="12">
    <location>
        <begin position="853"/>
        <end position="872"/>
    </location>
</feature>
<evidence type="ECO:0000256" key="11">
    <source>
        <dbReference type="SAM" id="MobiDB-lite"/>
    </source>
</evidence>
<gene>
    <name evidence="14" type="ORF">H0921_08360</name>
</gene>
<comment type="similarity">
    <text evidence="2">Belongs to the cation transport ATPase (P-type) (TC 3.A.3) family. Type IIA subfamily.</text>
</comment>
<evidence type="ECO:0000256" key="1">
    <source>
        <dbReference type="ARBA" id="ARBA00004127"/>
    </source>
</evidence>
<dbReference type="InterPro" id="IPR018303">
    <property type="entry name" value="ATPase_P-typ_P_site"/>
</dbReference>
<dbReference type="SUPFAM" id="SSF56784">
    <property type="entry name" value="HAD-like"/>
    <property type="match status" value="1"/>
</dbReference>
<feature type="transmembrane region" description="Helical" evidence="12">
    <location>
        <begin position="749"/>
        <end position="771"/>
    </location>
</feature>
<feature type="transmembrane region" description="Helical" evidence="12">
    <location>
        <begin position="82"/>
        <end position="107"/>
    </location>
</feature>
<dbReference type="Gene3D" id="2.70.150.10">
    <property type="entry name" value="Calcium-transporting ATPase, cytoplasmic transduction domain A"/>
    <property type="match status" value="1"/>
</dbReference>
<feature type="domain" description="Cation-transporting P-type ATPase N-terminal" evidence="13">
    <location>
        <begin position="35"/>
        <end position="109"/>
    </location>
</feature>
<name>A0A7V8VDT0_9BACT</name>
<dbReference type="PROSITE" id="PS00154">
    <property type="entry name" value="ATPASE_E1_E2"/>
    <property type="match status" value="1"/>
</dbReference>
<dbReference type="InterPro" id="IPR023298">
    <property type="entry name" value="ATPase_P-typ_TM_dom_sf"/>
</dbReference>
<dbReference type="SFLD" id="SFLDG00002">
    <property type="entry name" value="C1.7:_P-type_atpase_like"/>
    <property type="match status" value="1"/>
</dbReference>
<dbReference type="InterPro" id="IPR001757">
    <property type="entry name" value="P_typ_ATPase"/>
</dbReference>
<dbReference type="Pfam" id="PF00689">
    <property type="entry name" value="Cation_ATPase_C"/>
    <property type="match status" value="1"/>
</dbReference>
<evidence type="ECO:0000256" key="3">
    <source>
        <dbReference type="ARBA" id="ARBA00022553"/>
    </source>
</evidence>
<sequence length="964" mass="104185">MDPSPDRFPSSTKGAGASAPPSLAGLSPEGSEVPLWHALTAAEVATYWRTDVEQGLSAAEVEQRQRRYGPNEWSRRRQRGPLLTFLLQFHQPLIYILLAATAVTLWLDEYLDAAVIFGVVLVNAIVGFIQEYRATRAIEALAQSIPELATVVREGRKERVAARTLVPGDVVLLQSGDRVPADLRLVRVRELRTAEAALTGESTPVEKQTEPLPPETLLADRSNMAFASSLVAYGQGVGIVVATGDGTEVGRIAAAVAEAEEIATPLTRRIAHFSRVLLVVILSLAAVNFLVGVLRGLAAGEMFLASVALAVAAIPEGLPAAVTIMLAIGVSRMAARRAVIRKLPAVETLGSTTVICSDKTGTLTQNQMTVTRLLAGGECFAVSGAGYEPKGEIHYLGEIGLLEEHNQALGAQPLSIEDWHGRVALLECLRAGMLCNDAVLVEEAGRYDIHGDPTEGALIVAARKAGLDPHVLQEELPRLDVLPFESERQYMATLHDTGPDRHRLIYVKGSLERILAQCQDRWDRYGHVQPLGPEAREAILAQAAAWSAEGLRILAVARKLAPPEKALLQHEDVQQELTFLGLFAMIDPPRPEAIEAVRLAQQAGIAVKMITGDHTLTASAIAEQLGLHGAREAATGRLRAVSGLELAQTSDADLPALAEEVAVFARTAPDQKLRLVRALQSRGHIVAMTGDGVNDAPALKQADIGIAMGLSGTDAAREAADMVLTDDNFATIEAAIEEGRGVFDNLVKFVVWTLPTNFGEGLVLMAAILVGSSLPVLPIQVLWINMSTALLLGLMLVFEPKEPNIMRRPPRHPHAPLLNYPLIIRTAFVSLLILLGAYGLYEWLLLVREAPIEVARAAAVNAIVFVELFYLFNCRCLTHSMFYIGWWSNPWVWFGAAAMTFCQVLLTHLPPLSTLFHLGPLPADVWAAILAYGLVVYGIIEMEKAFVGPLLFGPVWTPVPPHRP</sequence>
<evidence type="ECO:0000313" key="14">
    <source>
        <dbReference type="EMBL" id="MBA2226172.1"/>
    </source>
</evidence>
<accession>A0A7V8VDT0</accession>
<dbReference type="FunFam" id="3.40.50.1000:FF:000001">
    <property type="entry name" value="Phospholipid-transporting ATPase IC"/>
    <property type="match status" value="1"/>
</dbReference>
<feature type="transmembrane region" description="Helical" evidence="12">
    <location>
        <begin position="918"/>
        <end position="940"/>
    </location>
</feature>
<evidence type="ECO:0000256" key="10">
    <source>
        <dbReference type="ARBA" id="ARBA00023136"/>
    </source>
</evidence>
<dbReference type="Gene3D" id="3.40.50.1000">
    <property type="entry name" value="HAD superfamily/HAD-like"/>
    <property type="match status" value="1"/>
</dbReference>
<dbReference type="PANTHER" id="PTHR43294:SF20">
    <property type="entry name" value="P-TYPE ATPASE"/>
    <property type="match status" value="1"/>
</dbReference>
<dbReference type="InterPro" id="IPR050510">
    <property type="entry name" value="Cation_transp_ATPase_P-type"/>
</dbReference>